<dbReference type="RefSeq" id="XP_007772473.1">
    <property type="nucleotide sequence ID" value="XM_007774283.1"/>
</dbReference>
<dbReference type="PANTHER" id="PTHR33048">
    <property type="entry name" value="PTH11-LIKE INTEGRAL MEMBRANE PROTEIN (AFU_ORTHOLOGUE AFUA_5G11245)"/>
    <property type="match status" value="1"/>
</dbReference>
<keyword evidence="2 6" id="KW-0812">Transmembrane</keyword>
<comment type="caution">
    <text evidence="8">The sequence shown here is derived from an EMBL/GenBank/DDBJ whole genome shotgun (WGS) entry which is preliminary data.</text>
</comment>
<name>A0A5M3MDF6_CONPW</name>
<evidence type="ECO:0000256" key="1">
    <source>
        <dbReference type="ARBA" id="ARBA00004141"/>
    </source>
</evidence>
<dbReference type="InterPro" id="IPR049326">
    <property type="entry name" value="Rhodopsin_dom_fungi"/>
</dbReference>
<feature type="transmembrane region" description="Helical" evidence="6">
    <location>
        <begin position="33"/>
        <end position="52"/>
    </location>
</feature>
<dbReference type="KEGG" id="cput:CONPUDRAFT_92331"/>
<evidence type="ECO:0000256" key="6">
    <source>
        <dbReference type="SAM" id="Phobius"/>
    </source>
</evidence>
<feature type="transmembrane region" description="Helical" evidence="6">
    <location>
        <begin position="202"/>
        <end position="227"/>
    </location>
</feature>
<keyword evidence="9" id="KW-1185">Reference proteome</keyword>
<dbReference type="GeneID" id="19211520"/>
<feature type="transmembrane region" description="Helical" evidence="6">
    <location>
        <begin position="64"/>
        <end position="83"/>
    </location>
</feature>
<evidence type="ECO:0000256" key="3">
    <source>
        <dbReference type="ARBA" id="ARBA00022989"/>
    </source>
</evidence>
<gene>
    <name evidence="8" type="ORF">CONPUDRAFT_92331</name>
</gene>
<dbReference type="PANTHER" id="PTHR33048:SF47">
    <property type="entry name" value="INTEGRAL MEMBRANE PROTEIN-RELATED"/>
    <property type="match status" value="1"/>
</dbReference>
<dbReference type="GO" id="GO:0016020">
    <property type="term" value="C:membrane"/>
    <property type="evidence" value="ECO:0007669"/>
    <property type="project" value="UniProtKB-SubCell"/>
</dbReference>
<dbReference type="InterPro" id="IPR052337">
    <property type="entry name" value="SAT4-like"/>
</dbReference>
<dbReference type="Pfam" id="PF20684">
    <property type="entry name" value="Fung_rhodopsin"/>
    <property type="match status" value="1"/>
</dbReference>
<evidence type="ECO:0000259" key="7">
    <source>
        <dbReference type="Pfam" id="PF20684"/>
    </source>
</evidence>
<feature type="transmembrane region" description="Helical" evidence="6">
    <location>
        <begin position="133"/>
        <end position="156"/>
    </location>
</feature>
<evidence type="ECO:0000256" key="2">
    <source>
        <dbReference type="ARBA" id="ARBA00022692"/>
    </source>
</evidence>
<protein>
    <recommendedName>
        <fullName evidence="7">Rhodopsin domain-containing protein</fullName>
    </recommendedName>
</protein>
<evidence type="ECO:0000313" key="9">
    <source>
        <dbReference type="Proteomes" id="UP000053558"/>
    </source>
</evidence>
<feature type="transmembrane region" description="Helical" evidence="6">
    <location>
        <begin position="95"/>
        <end position="121"/>
    </location>
</feature>
<evidence type="ECO:0000256" key="5">
    <source>
        <dbReference type="ARBA" id="ARBA00038359"/>
    </source>
</evidence>
<organism evidence="8 9">
    <name type="scientific">Coniophora puteana (strain RWD-64-598)</name>
    <name type="common">Brown rot fungus</name>
    <dbReference type="NCBI Taxonomy" id="741705"/>
    <lineage>
        <taxon>Eukaryota</taxon>
        <taxon>Fungi</taxon>
        <taxon>Dikarya</taxon>
        <taxon>Basidiomycota</taxon>
        <taxon>Agaricomycotina</taxon>
        <taxon>Agaricomycetes</taxon>
        <taxon>Agaricomycetidae</taxon>
        <taxon>Boletales</taxon>
        <taxon>Coniophorineae</taxon>
        <taxon>Coniophoraceae</taxon>
        <taxon>Coniophora</taxon>
    </lineage>
</organism>
<sequence length="308" mass="33780">MDLSACADHAHGVDMHHIPFTPSVLALPVQLKILTSVFHGVAISCTLLRLAHRLRILALWWEDLYAGVALIFDVLCLACVWLEEPSAGPNRPLQTVVVSYLITSGFTSVVWTARLSILWSAVRVSDPGRRTRLVCQAIGLCFWVMWIALVTQKFIICHQNGCVMGESVAISQLVTDSISDIALVVLPIWLLREVKLCARRRVMVLCAFSASLSITVVTIAHSIILFGDPTHAATLVANIKTALSLVVCNLLVIVAFIYKLCGWTTCSDRTTFTTIDLNQLCTDPDCNLTTGTSRELTLQGMIDRTGTC</sequence>
<dbReference type="OrthoDB" id="3229610at2759"/>
<proteinExistence type="inferred from homology"/>
<keyword evidence="3 6" id="KW-1133">Transmembrane helix</keyword>
<keyword evidence="4 6" id="KW-0472">Membrane</keyword>
<evidence type="ECO:0000313" key="8">
    <source>
        <dbReference type="EMBL" id="EIW77016.1"/>
    </source>
</evidence>
<dbReference type="EMBL" id="JH711584">
    <property type="protein sequence ID" value="EIW77016.1"/>
    <property type="molecule type" value="Genomic_DNA"/>
</dbReference>
<dbReference type="OMA" id="CVAICAT"/>
<comment type="similarity">
    <text evidence="5">Belongs to the SAT4 family.</text>
</comment>
<evidence type="ECO:0000256" key="4">
    <source>
        <dbReference type="ARBA" id="ARBA00023136"/>
    </source>
</evidence>
<accession>A0A5M3MDF6</accession>
<feature type="domain" description="Rhodopsin" evidence="7">
    <location>
        <begin position="48"/>
        <end position="253"/>
    </location>
</feature>
<reference evidence="9" key="1">
    <citation type="journal article" date="2012" name="Science">
        <title>The Paleozoic origin of enzymatic lignin decomposition reconstructed from 31 fungal genomes.</title>
        <authorList>
            <person name="Floudas D."/>
            <person name="Binder M."/>
            <person name="Riley R."/>
            <person name="Barry K."/>
            <person name="Blanchette R.A."/>
            <person name="Henrissat B."/>
            <person name="Martinez A.T."/>
            <person name="Otillar R."/>
            <person name="Spatafora J.W."/>
            <person name="Yadav J.S."/>
            <person name="Aerts A."/>
            <person name="Benoit I."/>
            <person name="Boyd A."/>
            <person name="Carlson A."/>
            <person name="Copeland A."/>
            <person name="Coutinho P.M."/>
            <person name="de Vries R.P."/>
            <person name="Ferreira P."/>
            <person name="Findley K."/>
            <person name="Foster B."/>
            <person name="Gaskell J."/>
            <person name="Glotzer D."/>
            <person name="Gorecki P."/>
            <person name="Heitman J."/>
            <person name="Hesse C."/>
            <person name="Hori C."/>
            <person name="Igarashi K."/>
            <person name="Jurgens J.A."/>
            <person name="Kallen N."/>
            <person name="Kersten P."/>
            <person name="Kohler A."/>
            <person name="Kuees U."/>
            <person name="Kumar T.K.A."/>
            <person name="Kuo A."/>
            <person name="LaButti K."/>
            <person name="Larrondo L.F."/>
            <person name="Lindquist E."/>
            <person name="Ling A."/>
            <person name="Lombard V."/>
            <person name="Lucas S."/>
            <person name="Lundell T."/>
            <person name="Martin R."/>
            <person name="McLaughlin D.J."/>
            <person name="Morgenstern I."/>
            <person name="Morin E."/>
            <person name="Murat C."/>
            <person name="Nagy L.G."/>
            <person name="Nolan M."/>
            <person name="Ohm R.A."/>
            <person name="Patyshakuliyeva A."/>
            <person name="Rokas A."/>
            <person name="Ruiz-Duenas F.J."/>
            <person name="Sabat G."/>
            <person name="Salamov A."/>
            <person name="Samejima M."/>
            <person name="Schmutz J."/>
            <person name="Slot J.C."/>
            <person name="St John F."/>
            <person name="Stenlid J."/>
            <person name="Sun H."/>
            <person name="Sun S."/>
            <person name="Syed K."/>
            <person name="Tsang A."/>
            <person name="Wiebenga A."/>
            <person name="Young D."/>
            <person name="Pisabarro A."/>
            <person name="Eastwood D.C."/>
            <person name="Martin F."/>
            <person name="Cullen D."/>
            <person name="Grigoriev I.V."/>
            <person name="Hibbett D.S."/>
        </authorList>
    </citation>
    <scope>NUCLEOTIDE SEQUENCE [LARGE SCALE GENOMIC DNA]</scope>
    <source>
        <strain evidence="9">RWD-64-598 SS2</strain>
    </source>
</reference>
<dbReference type="AlphaFoldDB" id="A0A5M3MDF6"/>
<comment type="subcellular location">
    <subcellularLocation>
        <location evidence="1">Membrane</location>
        <topology evidence="1">Multi-pass membrane protein</topology>
    </subcellularLocation>
</comment>
<feature type="transmembrane region" description="Helical" evidence="6">
    <location>
        <begin position="239"/>
        <end position="261"/>
    </location>
</feature>
<dbReference type="Proteomes" id="UP000053558">
    <property type="component" value="Unassembled WGS sequence"/>
</dbReference>
<feature type="transmembrane region" description="Helical" evidence="6">
    <location>
        <begin position="168"/>
        <end position="190"/>
    </location>
</feature>